<name>A0A4Q7WTZ0_9ACTN</name>
<dbReference type="NCBIfam" id="TIGR03086">
    <property type="entry name" value="TIGR03086 family metal-binding protein"/>
    <property type="match status" value="1"/>
</dbReference>
<dbReference type="SUPFAM" id="SSF109854">
    <property type="entry name" value="DinB/YfiT-like putative metalloenzymes"/>
    <property type="match status" value="1"/>
</dbReference>
<dbReference type="NCBIfam" id="TIGR03083">
    <property type="entry name" value="maleylpyruvate isomerase family mycothiol-dependent enzyme"/>
    <property type="match status" value="1"/>
</dbReference>
<gene>
    <name evidence="2" type="ORF">EV645_4724</name>
</gene>
<proteinExistence type="predicted"/>
<dbReference type="InterPro" id="IPR034660">
    <property type="entry name" value="DinB/YfiT-like"/>
</dbReference>
<sequence>MGEIAERYRRRAEAFERKVAAVAPDQWANQSPCVKWTARDVVEHIVTMHGVMLIPVFRKLEPADDPLSAFQEARAAIEDVLEDPVAALTESDTPGGRMTAEQHIDQVISDDLVLHGWDLARATGQDETIEPVDIERLWATAAAIPPDLMAKYRTPGAFGEGIEVYGAEVPVAPDAPLQDRLLALLGRQP</sequence>
<evidence type="ECO:0000259" key="1">
    <source>
        <dbReference type="Pfam" id="PF11716"/>
    </source>
</evidence>
<feature type="domain" description="Mycothiol-dependent maleylpyruvate isomerase metal-binding" evidence="1">
    <location>
        <begin position="9"/>
        <end position="50"/>
    </location>
</feature>
<keyword evidence="3" id="KW-1185">Reference proteome</keyword>
<dbReference type="InterPro" id="IPR017517">
    <property type="entry name" value="Maleyloyr_isom"/>
</dbReference>
<dbReference type="Pfam" id="PF11716">
    <property type="entry name" value="MDMPI_N"/>
    <property type="match status" value="1"/>
</dbReference>
<dbReference type="EMBL" id="SHKR01000013">
    <property type="protein sequence ID" value="RZU13867.1"/>
    <property type="molecule type" value="Genomic_DNA"/>
</dbReference>
<reference evidence="2 3" key="1">
    <citation type="journal article" date="2015" name="Stand. Genomic Sci.">
        <title>Genomic Encyclopedia of Bacterial and Archaeal Type Strains, Phase III: the genomes of soil and plant-associated and newly described type strains.</title>
        <authorList>
            <person name="Whitman W.B."/>
            <person name="Woyke T."/>
            <person name="Klenk H.P."/>
            <person name="Zhou Y."/>
            <person name="Lilburn T.G."/>
            <person name="Beck B.J."/>
            <person name="De Vos P."/>
            <person name="Vandamme P."/>
            <person name="Eisen J.A."/>
            <person name="Garrity G."/>
            <person name="Hugenholtz P."/>
            <person name="Kyrpides N.C."/>
        </authorList>
    </citation>
    <scope>NUCLEOTIDE SEQUENCE [LARGE SCALE GENOMIC DNA]</scope>
    <source>
        <strain evidence="2 3">VKM Ac-2540</strain>
    </source>
</reference>
<dbReference type="RefSeq" id="WP_130446076.1">
    <property type="nucleotide sequence ID" value="NZ_SHKR01000013.1"/>
</dbReference>
<protein>
    <submittedName>
        <fullName evidence="2">Uncharacterized protein (TIGR03086 family)</fullName>
    </submittedName>
</protein>
<evidence type="ECO:0000313" key="3">
    <source>
        <dbReference type="Proteomes" id="UP000292027"/>
    </source>
</evidence>
<dbReference type="InterPro" id="IPR024344">
    <property type="entry name" value="MDMPI_metal-binding"/>
</dbReference>
<dbReference type="InterPro" id="IPR017520">
    <property type="entry name" value="CHP03086"/>
</dbReference>
<dbReference type="OrthoDB" id="5185819at2"/>
<accession>A0A4Q7WTZ0</accession>
<dbReference type="Gene3D" id="1.20.120.450">
    <property type="entry name" value="dinb family like domain"/>
    <property type="match status" value="1"/>
</dbReference>
<dbReference type="GO" id="GO:0046872">
    <property type="term" value="F:metal ion binding"/>
    <property type="evidence" value="ECO:0007669"/>
    <property type="project" value="InterPro"/>
</dbReference>
<dbReference type="Proteomes" id="UP000292027">
    <property type="component" value="Unassembled WGS sequence"/>
</dbReference>
<organism evidence="2 3">
    <name type="scientific">Kribbella rubisoli</name>
    <dbReference type="NCBI Taxonomy" id="3075929"/>
    <lineage>
        <taxon>Bacteria</taxon>
        <taxon>Bacillati</taxon>
        <taxon>Actinomycetota</taxon>
        <taxon>Actinomycetes</taxon>
        <taxon>Propionibacteriales</taxon>
        <taxon>Kribbellaceae</taxon>
        <taxon>Kribbella</taxon>
    </lineage>
</organism>
<comment type="caution">
    <text evidence="2">The sequence shown here is derived from an EMBL/GenBank/DDBJ whole genome shotgun (WGS) entry which is preliminary data.</text>
</comment>
<evidence type="ECO:0000313" key="2">
    <source>
        <dbReference type="EMBL" id="RZU13867.1"/>
    </source>
</evidence>
<dbReference type="AlphaFoldDB" id="A0A4Q7WTZ0"/>